<reference evidence="1" key="1">
    <citation type="submission" date="2021-02" db="EMBL/GenBank/DDBJ databases">
        <authorList>
            <person name="Dougan E. K."/>
            <person name="Rhodes N."/>
            <person name="Thang M."/>
            <person name="Chan C."/>
        </authorList>
    </citation>
    <scope>NUCLEOTIDE SEQUENCE</scope>
</reference>
<evidence type="ECO:0000313" key="2">
    <source>
        <dbReference type="Proteomes" id="UP000601435"/>
    </source>
</evidence>
<sequence length="246" mass="27004">MPVDKLGLVMLNDSVTLAKDDRQVLSHGFRAGFSVHLGIMISGILRPDHFWDFRGASDEVCDAYGGPVAHLRGGASCNKCGISLDGREGYVEIDPWEWAGPVTFETRVRYNTYANQAAVLALGTLLEDGRTNDLFSIMSYTMSVVRESPLQLSRVLADQPISLGDWFHIVATSEPGSTIMYINGVLAGSVAEGVRAKRLLRNAFLGRSVISENFMDGTISHVRIWHGTALPPDMVELLYQESLLQC</sequence>
<dbReference type="OrthoDB" id="201235at2759"/>
<gene>
    <name evidence="1" type="ORF">SNEC2469_LOCUS3499</name>
</gene>
<evidence type="ECO:0008006" key="3">
    <source>
        <dbReference type="Google" id="ProtNLM"/>
    </source>
</evidence>
<dbReference type="Gene3D" id="2.60.120.200">
    <property type="match status" value="1"/>
</dbReference>
<protein>
    <recommendedName>
        <fullName evidence="3">LamG-like jellyroll fold domain-containing protein</fullName>
    </recommendedName>
</protein>
<dbReference type="Pfam" id="PF13385">
    <property type="entry name" value="Laminin_G_3"/>
    <property type="match status" value="1"/>
</dbReference>
<dbReference type="InterPro" id="IPR013320">
    <property type="entry name" value="ConA-like_dom_sf"/>
</dbReference>
<evidence type="ECO:0000313" key="1">
    <source>
        <dbReference type="EMBL" id="CAE7230044.1"/>
    </source>
</evidence>
<name>A0A812KKW8_9DINO</name>
<keyword evidence="2" id="KW-1185">Reference proteome</keyword>
<accession>A0A812KKW8</accession>
<dbReference type="Proteomes" id="UP000601435">
    <property type="component" value="Unassembled WGS sequence"/>
</dbReference>
<dbReference type="AlphaFoldDB" id="A0A812KKW8"/>
<dbReference type="EMBL" id="CAJNJA010007866">
    <property type="protein sequence ID" value="CAE7230044.1"/>
    <property type="molecule type" value="Genomic_DNA"/>
</dbReference>
<comment type="caution">
    <text evidence="1">The sequence shown here is derived from an EMBL/GenBank/DDBJ whole genome shotgun (WGS) entry which is preliminary data.</text>
</comment>
<dbReference type="SUPFAM" id="SSF49899">
    <property type="entry name" value="Concanavalin A-like lectins/glucanases"/>
    <property type="match status" value="1"/>
</dbReference>
<proteinExistence type="predicted"/>
<organism evidence="1 2">
    <name type="scientific">Symbiodinium necroappetens</name>
    <dbReference type="NCBI Taxonomy" id="1628268"/>
    <lineage>
        <taxon>Eukaryota</taxon>
        <taxon>Sar</taxon>
        <taxon>Alveolata</taxon>
        <taxon>Dinophyceae</taxon>
        <taxon>Suessiales</taxon>
        <taxon>Symbiodiniaceae</taxon>
        <taxon>Symbiodinium</taxon>
    </lineage>
</organism>